<dbReference type="InterPro" id="IPR026794">
    <property type="entry name" value="ADISSP"/>
</dbReference>
<dbReference type="RefSeq" id="XP_020898163.1">
    <property type="nucleotide sequence ID" value="XM_021042504.2"/>
</dbReference>
<evidence type="ECO:0000313" key="3">
    <source>
        <dbReference type="EnsemblMetazoa" id="XP_020898163.1"/>
    </source>
</evidence>
<evidence type="ECO:0000256" key="2">
    <source>
        <dbReference type="ARBA" id="ARBA00035300"/>
    </source>
</evidence>
<dbReference type="OrthoDB" id="6246153at2759"/>
<dbReference type="KEGG" id="epa:110236940"/>
<dbReference type="Proteomes" id="UP000887567">
    <property type="component" value="Unplaced"/>
</dbReference>
<dbReference type="GeneID" id="110236940"/>
<proteinExistence type="inferred from homology"/>
<comment type="similarity">
    <text evidence="1">Belongs to the ADISSP family.</text>
</comment>
<dbReference type="PANTHER" id="PTHR13287">
    <property type="entry name" value="ADIPOSE-SECRETED SIGNALING PROTEIN"/>
    <property type="match status" value="1"/>
</dbReference>
<dbReference type="Pfam" id="PF15006">
    <property type="entry name" value="DUF4517"/>
    <property type="match status" value="1"/>
</dbReference>
<evidence type="ECO:0000256" key="1">
    <source>
        <dbReference type="ARBA" id="ARBA00035018"/>
    </source>
</evidence>
<dbReference type="AlphaFoldDB" id="A0A913X378"/>
<keyword evidence="4" id="KW-1185">Reference proteome</keyword>
<protein>
    <recommendedName>
        <fullName evidence="2">Adipose-secreted signaling protein</fullName>
    </recommendedName>
</protein>
<accession>A0A913X378</accession>
<evidence type="ECO:0000313" key="4">
    <source>
        <dbReference type="Proteomes" id="UP000887567"/>
    </source>
</evidence>
<name>A0A913X378_EXADI</name>
<dbReference type="OMA" id="GVRCIGM"/>
<organism evidence="3 4">
    <name type="scientific">Exaiptasia diaphana</name>
    <name type="common">Tropical sea anemone</name>
    <name type="synonym">Aiptasia pulchella</name>
    <dbReference type="NCBI Taxonomy" id="2652724"/>
    <lineage>
        <taxon>Eukaryota</taxon>
        <taxon>Metazoa</taxon>
        <taxon>Cnidaria</taxon>
        <taxon>Anthozoa</taxon>
        <taxon>Hexacorallia</taxon>
        <taxon>Actiniaria</taxon>
        <taxon>Aiptasiidae</taxon>
        <taxon>Exaiptasia</taxon>
    </lineage>
</organism>
<reference evidence="3" key="1">
    <citation type="submission" date="2022-11" db="UniProtKB">
        <authorList>
            <consortium name="EnsemblMetazoa"/>
        </authorList>
    </citation>
    <scope>IDENTIFICATION</scope>
</reference>
<dbReference type="EnsemblMetazoa" id="XM_021042504.2">
    <property type="protein sequence ID" value="XP_020898163.1"/>
    <property type="gene ID" value="LOC110236940"/>
</dbReference>
<dbReference type="PANTHER" id="PTHR13287:SF2">
    <property type="entry name" value="ADIPOSE-SECRETED SIGNALING PROTEIN"/>
    <property type="match status" value="1"/>
</dbReference>
<sequence length="165" mass="18676">MAEYKEPHQNANDEEDAHHDHHVHFPESVGLNTEIQVTKKGKSVDVHLGFLQYKHKYEITFVVPVAESSTVSHSTSSPFLCICEVKKLGDGKGQEVILQLDAHKEGLLQDKFDLKNDSKNEIYHVCVKARVLGPKKGTPMLKENIKCIAVEKDEEHDDSDWQGFD</sequence>